<keyword evidence="5" id="KW-1185">Reference proteome</keyword>
<evidence type="ECO:0000313" key="4">
    <source>
        <dbReference type="EMBL" id="CAF1049546.1"/>
    </source>
</evidence>
<evidence type="ECO:0000259" key="3">
    <source>
        <dbReference type="PROSITE" id="PS50106"/>
    </source>
</evidence>
<dbReference type="InterPro" id="IPR036034">
    <property type="entry name" value="PDZ_sf"/>
</dbReference>
<dbReference type="PANTHER" id="PTHR10779">
    <property type="entry name" value="DYNEIN LIGHT CHAIN ROADBLOCK"/>
    <property type="match status" value="1"/>
</dbReference>
<dbReference type="Gene3D" id="2.30.42.10">
    <property type="match status" value="2"/>
</dbReference>
<protein>
    <recommendedName>
        <fullName evidence="3">PDZ domain-containing protein</fullName>
    </recommendedName>
</protein>
<dbReference type="Proteomes" id="UP000663828">
    <property type="component" value="Unassembled WGS sequence"/>
</dbReference>
<comment type="caution">
    <text evidence="4">The sequence shown here is derived from an EMBL/GenBank/DDBJ whole genome shotgun (WGS) entry which is preliminary data.</text>
</comment>
<dbReference type="InterPro" id="IPR001478">
    <property type="entry name" value="PDZ"/>
</dbReference>
<dbReference type="EMBL" id="CAJNOR010000980">
    <property type="protein sequence ID" value="CAF1049546.1"/>
    <property type="molecule type" value="Genomic_DNA"/>
</dbReference>
<dbReference type="Gene3D" id="3.30.450.30">
    <property type="entry name" value="Dynein light chain 2a, cytoplasmic"/>
    <property type="match status" value="1"/>
</dbReference>
<organism evidence="4 5">
    <name type="scientific">Adineta ricciae</name>
    <name type="common">Rotifer</name>
    <dbReference type="NCBI Taxonomy" id="249248"/>
    <lineage>
        <taxon>Eukaryota</taxon>
        <taxon>Metazoa</taxon>
        <taxon>Spiralia</taxon>
        <taxon>Gnathifera</taxon>
        <taxon>Rotifera</taxon>
        <taxon>Eurotatoria</taxon>
        <taxon>Bdelloidea</taxon>
        <taxon>Adinetida</taxon>
        <taxon>Adinetidae</taxon>
        <taxon>Adineta</taxon>
    </lineage>
</organism>
<dbReference type="Pfam" id="PF03259">
    <property type="entry name" value="Robl_LC7"/>
    <property type="match status" value="1"/>
</dbReference>
<reference evidence="4" key="1">
    <citation type="submission" date="2021-02" db="EMBL/GenBank/DDBJ databases">
        <authorList>
            <person name="Nowell W R."/>
        </authorList>
    </citation>
    <scope>NUCLEOTIDE SEQUENCE</scope>
</reference>
<sequence>MTQAEVDDTLKRILEHKGVTGYLIINYDGIPIRSTLDASLTQQYAALVRSLTDKAQSSVREIDPTNELVFFRMRTRKHEILIAPVTTEPNSPAAQANIRPGDRVLAFNGQLVSSLSRNVRDILVRTAATAQTLTLLMEPTDALNGINIRPNSTVVYKETYPNSSQTTNYINKDLESYIKNLFSDPTLQIVSVPSGNQNEYMLVSDKDASQSYYPNFNLRRRKHHHSRRGHFDLPNGKGDRQFSSATHSVPNMGATHAMLRQNTDYPNYNQQNNNLVNPPAYTAAMQLANNPVNPGVIVNNAPPTVRDPSLREVHMQRVPDFQGFGFHLQYNKVYYIIQRIEENSPAARSGLHENDVIREINHEPADQMPHDRLIQLINTSSNLTFLVQSFDDYSRANPHIPPKSDSRQAQTPVAAKTEPEKRSNIFGKALTKLKSR</sequence>
<dbReference type="SUPFAM" id="SSF103196">
    <property type="entry name" value="Roadblock/LC7 domain"/>
    <property type="match status" value="1"/>
</dbReference>
<gene>
    <name evidence="4" type="ORF">XAT740_LOCUS15697</name>
</gene>
<feature type="domain" description="PDZ" evidence="3">
    <location>
        <begin position="89"/>
        <end position="139"/>
    </location>
</feature>
<evidence type="ECO:0000256" key="2">
    <source>
        <dbReference type="SAM" id="MobiDB-lite"/>
    </source>
</evidence>
<dbReference type="FunFam" id="3.30.450.30:FF:000011">
    <property type="entry name" value="Dynein light chain roadblock"/>
    <property type="match status" value="1"/>
</dbReference>
<dbReference type="Pfam" id="PF17820">
    <property type="entry name" value="PDZ_6"/>
    <property type="match status" value="1"/>
</dbReference>
<evidence type="ECO:0000256" key="1">
    <source>
        <dbReference type="ARBA" id="ARBA00007191"/>
    </source>
</evidence>
<dbReference type="AlphaFoldDB" id="A0A814KC87"/>
<dbReference type="Pfam" id="PF00595">
    <property type="entry name" value="PDZ"/>
    <property type="match status" value="1"/>
</dbReference>
<dbReference type="PROSITE" id="PS50106">
    <property type="entry name" value="PDZ"/>
    <property type="match status" value="2"/>
</dbReference>
<proteinExistence type="inferred from homology"/>
<comment type="similarity">
    <text evidence="1">Belongs to the GAMAD family.</text>
</comment>
<name>A0A814KC87_ADIRI</name>
<dbReference type="InterPro" id="IPR041489">
    <property type="entry name" value="PDZ_6"/>
</dbReference>
<feature type="region of interest" description="Disordered" evidence="2">
    <location>
        <begin position="221"/>
        <end position="242"/>
    </location>
</feature>
<dbReference type="SMART" id="SM00960">
    <property type="entry name" value="Robl_LC7"/>
    <property type="match status" value="1"/>
</dbReference>
<feature type="domain" description="PDZ" evidence="3">
    <location>
        <begin position="312"/>
        <end position="392"/>
    </location>
</feature>
<evidence type="ECO:0000313" key="5">
    <source>
        <dbReference type="Proteomes" id="UP000663828"/>
    </source>
</evidence>
<dbReference type="SMART" id="SM00228">
    <property type="entry name" value="PDZ"/>
    <property type="match status" value="2"/>
</dbReference>
<dbReference type="InterPro" id="IPR004942">
    <property type="entry name" value="Roadblock/LAMTOR2_dom"/>
</dbReference>
<feature type="region of interest" description="Disordered" evidence="2">
    <location>
        <begin position="396"/>
        <end position="436"/>
    </location>
</feature>
<dbReference type="SUPFAM" id="SSF50156">
    <property type="entry name" value="PDZ domain-like"/>
    <property type="match status" value="2"/>
</dbReference>
<accession>A0A814KC87</accession>